<dbReference type="Gene3D" id="3.60.15.10">
    <property type="entry name" value="Ribonuclease Z/Hydroxyacylglutathione hydrolase-like"/>
    <property type="match status" value="1"/>
</dbReference>
<dbReference type="Pfam" id="PF20248">
    <property type="entry name" value="DUF6603"/>
    <property type="match status" value="1"/>
</dbReference>
<protein>
    <recommendedName>
        <fullName evidence="2">DUF6603 domain-containing protein</fullName>
    </recommendedName>
</protein>
<dbReference type="PANTHER" id="PTHR30619">
    <property type="entry name" value="DNA INTERNALIZATION/COMPETENCE PROTEIN COMEC/REC2"/>
    <property type="match status" value="1"/>
</dbReference>
<dbReference type="RefSeq" id="XP_022576883.1">
    <property type="nucleotide sequence ID" value="XM_022725258.1"/>
</dbReference>
<dbReference type="OrthoDB" id="5352492at2759"/>
<dbReference type="VEuPathDB" id="FungiDB:ASPZODRAFT_147359"/>
<dbReference type="GeneID" id="34611723"/>
<sequence>MSQEYVVQSFHVNVGAGDAAVHVRAKVTIDKDDNLVYTLDKAVLVDGGDGTLPEVLNLFKLLKALPAQYTNCKKAKWLPLDAIVITHWDTDHWKGVVSLMRDHGGDRDDDIPFLKYKKDKDKKTVPVSTIYAPDDKFPKSSFKLVEPGKDTVLVIGGHGRPVARFCHGPGLIGSDFFDGVLGDGSLPPGGTAELYRDTRRAGGQADAPAMLCVCSTNKWPGTSVLDATITETNMKSIANIIVWPGGEVTHYFAGDLNCDNEDLVAAWIGRRIPTMKLSHHGAKSSTPLDMFEMYQPKNIIISAGGKHGHPSPETLLVLFSYFATQAAYLPMTLWPTQYPHWMVTKDDGDYKMYRYFTVQPFLEMGDKKTTKKEVILSRFQQAIKTYYDKAKLNRESIWDSFQRWAADHTTNNKVPRLDAYQELVSQLEDEYNKYSTVDATTIAGASQNTTGSATTSQDQIWYVAAFQAKASSKRLLTKLFARRHRDGDFEPWKPSGDPSKRGFTESKSPRMSKTSLKAEDSIASRIKKAASRAPKNVVLAASDDEEEVIFERPGKRLGPVEISPTIPCGLCCSSFVFGEHSYLPPITVQLPTGHAFDRFLTTLPGGILGFDTTTARREGDEYLVPVHQDDRWLQWMRCWAGCKSLVAVFTDDSVDADSFHSLRLQLEDVATFSTSRLDASLGLQTKSPLGIYPGLATIGFGMEAGNSPWTAPGKDIFAKLREWLVWNPQGPSGIGQAMVEATTWQLQAGPSSGTQRGSAIWFTPALNKRLTVRLEFSLASKEQETFRGRLRAVLGAQLGDALSVEEIGMTFKWQSTLMTSKGTDAFVQGTAWAWLHCKLVIAGFSVPLDVCIDVIREDSLPSAVTIQAAPNFHAIQDILRGLGALVSLPSLDDINGSIPGSFFPKIAFRRLILESQGRATQGAFSLGKISLDLEASFHQKKDNGGDVSVNLSIACQPGNLQSLSFQASLWTPNLPPLKPSPPYQIMPAYEAFKDFGPQSGAAASVSLLDLLPGVTVPQPPAGIPTDIVALGIAYENETVRIWGTIEDCSLPATDLPVISLDHVALDCFYSLAAGHAWGVAFELAVEIQPPAALMHPDVDLGASLLCGRIAYASSSGWKVEASVMDLTLAHLWQFFQPQHQKALVTVLSAIGIRQLSLQYSMEAGQNASGFTMTGLIDVAAAHLKFNYEYSSNGPWKIFASLQTDPVAQDITLGSLLRALSPGDGLLGSIIDLVGGIVLVKSGTSPGLTLQVKPESHTTPDGHVQTTITLLTTIKVGSLSVTYCQYTAAAEHQDSSPPTLRRLLLVKMESFTIPMPDVPLLKQLEKPFDSLFVLWTDHDIPESTLAGLDSSFAEACSLGQDDESFQAGLHTGIIANGQVLLKHCFGESKEQAKEKASPEPGMAPSILHPSIFATDREIQHSSKTSSTKYSKKLGPLRISSLGLKFHDGQILVVVDALLQVGPVEMELLDFGLALDLRSLAGGAICLKPSLAGLGLAVQSPPLTLAGSLLRKDTVLAGGVLAALDPYLFQAMGAYGTVAGIKTAFMILSVGGPLLNINGVMISDVVAGFGYNSDLRFPDPQAVSSFPLLAMGQPQPPIDPLQTFQDLMKESGWISPTEGSFWVGAGLKASAFNMLDAKIAAVVKIQHSRLSQIGLFVDCIAQMPKKPAPKPFVSLELGIMAVVDLVQGSILVAGALAPTSYVLDPACHLTGGFAASTWFDPSPYAGEWVFTLGGYHPHFTPPVYYPRDIAAVGIVWQVDERIFVRAGAYFAITPKLCMGGAAMLATCDVAGLHASFSALIDFLMNFEPFHYVLDVAIDISVSWSGYVLCIWTTIGVDITADLHMCGPPVYGTFTIKAPIKNVTVEFGDPSGRNVPGPVDLARFRQMLQQSGQGERQELKISCRAGMLMEDGEQCWRVRAGTFVFEVKSNVATTQPFLNNEPVGNASSVFATPMHLTNMTGGLEADLKVNITSPEGTEEFQADQISGGLPAALWSVYNPLEDPSSPSSNKSALLDGSSPIIPSVYGLGVRMPQARPCEDAIQPFPVSCMTNTITITPPPIPSPREADASWEGVDAPGKTNPEKREAVQGIWRNPPMERQAFSKTWIEAMGWSDCALNPQSPERLLNQFDSFVRGTPLVSVL</sequence>
<name>A0A1L9S5C5_9EURO</name>
<evidence type="ECO:0000256" key="1">
    <source>
        <dbReference type="SAM" id="MobiDB-lite"/>
    </source>
</evidence>
<accession>A0A1L9S5C5</accession>
<dbReference type="Proteomes" id="UP000184188">
    <property type="component" value="Unassembled WGS sequence"/>
</dbReference>
<proteinExistence type="predicted"/>
<gene>
    <name evidence="3" type="ORF">ASPZODRAFT_147359</name>
</gene>
<keyword evidence="4" id="KW-1185">Reference proteome</keyword>
<dbReference type="InterPro" id="IPR052159">
    <property type="entry name" value="Competence_DNA_uptake"/>
</dbReference>
<dbReference type="PANTHER" id="PTHR30619:SF1">
    <property type="entry name" value="RECOMBINATION PROTEIN 2"/>
    <property type="match status" value="1"/>
</dbReference>
<feature type="region of interest" description="Disordered" evidence="1">
    <location>
        <begin position="487"/>
        <end position="519"/>
    </location>
</feature>
<dbReference type="SUPFAM" id="SSF56281">
    <property type="entry name" value="Metallo-hydrolase/oxidoreductase"/>
    <property type="match status" value="1"/>
</dbReference>
<dbReference type="InterPro" id="IPR046538">
    <property type="entry name" value="DUF6603"/>
</dbReference>
<evidence type="ECO:0000313" key="4">
    <source>
        <dbReference type="Proteomes" id="UP000184188"/>
    </source>
</evidence>
<feature type="domain" description="DUF6603" evidence="2">
    <location>
        <begin position="1429"/>
        <end position="1888"/>
    </location>
</feature>
<feature type="compositionally biased region" description="Basic and acidic residues" evidence="1">
    <location>
        <begin position="498"/>
        <end position="508"/>
    </location>
</feature>
<dbReference type="EMBL" id="KV878360">
    <property type="protein sequence ID" value="OJJ42373.1"/>
    <property type="molecule type" value="Genomic_DNA"/>
</dbReference>
<dbReference type="STRING" id="1073090.A0A1L9S5C5"/>
<evidence type="ECO:0000259" key="2">
    <source>
        <dbReference type="Pfam" id="PF20248"/>
    </source>
</evidence>
<reference evidence="4" key="1">
    <citation type="journal article" date="2017" name="Genome Biol.">
        <title>Comparative genomics reveals high biological diversity and specific adaptations in the industrially and medically important fungal genus Aspergillus.</title>
        <authorList>
            <person name="de Vries R.P."/>
            <person name="Riley R."/>
            <person name="Wiebenga A."/>
            <person name="Aguilar-Osorio G."/>
            <person name="Amillis S."/>
            <person name="Uchima C.A."/>
            <person name="Anderluh G."/>
            <person name="Asadollahi M."/>
            <person name="Askin M."/>
            <person name="Barry K."/>
            <person name="Battaglia E."/>
            <person name="Bayram O."/>
            <person name="Benocci T."/>
            <person name="Braus-Stromeyer S.A."/>
            <person name="Caldana C."/>
            <person name="Canovas D."/>
            <person name="Cerqueira G.C."/>
            <person name="Chen F."/>
            <person name="Chen W."/>
            <person name="Choi C."/>
            <person name="Clum A."/>
            <person name="Dos Santos R.A."/>
            <person name="Damasio A.R."/>
            <person name="Diallinas G."/>
            <person name="Emri T."/>
            <person name="Fekete E."/>
            <person name="Flipphi M."/>
            <person name="Freyberg S."/>
            <person name="Gallo A."/>
            <person name="Gournas C."/>
            <person name="Habgood R."/>
            <person name="Hainaut M."/>
            <person name="Harispe M.L."/>
            <person name="Henrissat B."/>
            <person name="Hilden K.S."/>
            <person name="Hope R."/>
            <person name="Hossain A."/>
            <person name="Karabika E."/>
            <person name="Karaffa L."/>
            <person name="Karanyi Z."/>
            <person name="Krasevec N."/>
            <person name="Kuo A."/>
            <person name="Kusch H."/>
            <person name="LaButti K."/>
            <person name="Lagendijk E.L."/>
            <person name="Lapidus A."/>
            <person name="Levasseur A."/>
            <person name="Lindquist E."/>
            <person name="Lipzen A."/>
            <person name="Logrieco A.F."/>
            <person name="MacCabe A."/>
            <person name="Maekelae M.R."/>
            <person name="Malavazi I."/>
            <person name="Melin P."/>
            <person name="Meyer V."/>
            <person name="Mielnichuk N."/>
            <person name="Miskei M."/>
            <person name="Molnar A.P."/>
            <person name="Mule G."/>
            <person name="Ngan C.Y."/>
            <person name="Orejas M."/>
            <person name="Orosz E."/>
            <person name="Ouedraogo J.P."/>
            <person name="Overkamp K.M."/>
            <person name="Park H.-S."/>
            <person name="Perrone G."/>
            <person name="Piumi F."/>
            <person name="Punt P.J."/>
            <person name="Ram A.F."/>
            <person name="Ramon A."/>
            <person name="Rauscher S."/>
            <person name="Record E."/>
            <person name="Riano-Pachon D.M."/>
            <person name="Robert V."/>
            <person name="Roehrig J."/>
            <person name="Ruller R."/>
            <person name="Salamov A."/>
            <person name="Salih N.S."/>
            <person name="Samson R.A."/>
            <person name="Sandor E."/>
            <person name="Sanguinetti M."/>
            <person name="Schuetze T."/>
            <person name="Sepcic K."/>
            <person name="Shelest E."/>
            <person name="Sherlock G."/>
            <person name="Sophianopoulou V."/>
            <person name="Squina F.M."/>
            <person name="Sun H."/>
            <person name="Susca A."/>
            <person name="Todd R.B."/>
            <person name="Tsang A."/>
            <person name="Unkles S.E."/>
            <person name="van de Wiele N."/>
            <person name="van Rossen-Uffink D."/>
            <person name="Oliveira J.V."/>
            <person name="Vesth T.C."/>
            <person name="Visser J."/>
            <person name="Yu J.-H."/>
            <person name="Zhou M."/>
            <person name="Andersen M.R."/>
            <person name="Archer D.B."/>
            <person name="Baker S.E."/>
            <person name="Benoit I."/>
            <person name="Brakhage A.A."/>
            <person name="Braus G.H."/>
            <person name="Fischer R."/>
            <person name="Frisvad J.C."/>
            <person name="Goldman G.H."/>
            <person name="Houbraken J."/>
            <person name="Oakley B."/>
            <person name="Pocsi I."/>
            <person name="Scazzocchio C."/>
            <person name="Seiboth B."/>
            <person name="vanKuyk P.A."/>
            <person name="Wortman J."/>
            <person name="Dyer P.S."/>
            <person name="Grigoriev I.V."/>
        </authorList>
    </citation>
    <scope>NUCLEOTIDE SEQUENCE [LARGE SCALE GENOMIC DNA]</scope>
    <source>
        <strain evidence="4">CBS 506.65</strain>
    </source>
</reference>
<dbReference type="InterPro" id="IPR036866">
    <property type="entry name" value="RibonucZ/Hydroxyglut_hydro"/>
</dbReference>
<organism evidence="3 4">
    <name type="scientific">Penicilliopsis zonata CBS 506.65</name>
    <dbReference type="NCBI Taxonomy" id="1073090"/>
    <lineage>
        <taxon>Eukaryota</taxon>
        <taxon>Fungi</taxon>
        <taxon>Dikarya</taxon>
        <taxon>Ascomycota</taxon>
        <taxon>Pezizomycotina</taxon>
        <taxon>Eurotiomycetes</taxon>
        <taxon>Eurotiomycetidae</taxon>
        <taxon>Eurotiales</taxon>
        <taxon>Aspergillaceae</taxon>
        <taxon>Penicilliopsis</taxon>
    </lineage>
</organism>
<evidence type="ECO:0000313" key="3">
    <source>
        <dbReference type="EMBL" id="OJJ42373.1"/>
    </source>
</evidence>